<keyword evidence="7" id="KW-1185">Reference proteome</keyword>
<organism evidence="5 6">
    <name type="scientific">Paenibacillus chitinolyticus</name>
    <dbReference type="NCBI Taxonomy" id="79263"/>
    <lineage>
        <taxon>Bacteria</taxon>
        <taxon>Bacillati</taxon>
        <taxon>Bacillota</taxon>
        <taxon>Bacilli</taxon>
        <taxon>Bacillales</taxon>
        <taxon>Paenibacillaceae</taxon>
        <taxon>Paenibacillus</taxon>
    </lineage>
</organism>
<dbReference type="GeneID" id="95375112"/>
<dbReference type="EMBL" id="JAMDMJ010000004">
    <property type="protein sequence ID" value="MCY9595090.1"/>
    <property type="molecule type" value="Genomic_DNA"/>
</dbReference>
<dbReference type="Pfam" id="PF01557">
    <property type="entry name" value="FAA_hydrolase"/>
    <property type="match status" value="1"/>
</dbReference>
<evidence type="ECO:0000313" key="7">
    <source>
        <dbReference type="Proteomes" id="UP001527202"/>
    </source>
</evidence>
<evidence type="ECO:0000313" key="4">
    <source>
        <dbReference type="EMBL" id="MCY9595090.1"/>
    </source>
</evidence>
<keyword evidence="5" id="KW-0378">Hydrolase</keyword>
<dbReference type="SUPFAM" id="SSF56529">
    <property type="entry name" value="FAH"/>
    <property type="match status" value="1"/>
</dbReference>
<evidence type="ECO:0000313" key="6">
    <source>
        <dbReference type="Proteomes" id="UP000288943"/>
    </source>
</evidence>
<evidence type="ECO:0000313" key="5">
    <source>
        <dbReference type="EMBL" id="QAV17954.1"/>
    </source>
</evidence>
<reference evidence="5 6" key="1">
    <citation type="submission" date="2018-01" db="EMBL/GenBank/DDBJ databases">
        <title>The whole genome sequencing and assembly of Paenibacillus chitinolyticus KCCM 41400 strain.</title>
        <authorList>
            <person name="Kim J.-Y."/>
            <person name="Park M.-K."/>
            <person name="Lee Y.-J."/>
            <person name="Yi H."/>
            <person name="Bahn Y.-S."/>
            <person name="Kim J.F."/>
            <person name="Lee D.-W."/>
        </authorList>
    </citation>
    <scope>NUCLEOTIDE SEQUENCE [LARGE SCALE GENOMIC DNA]</scope>
    <source>
        <strain evidence="5 6">KCCM 41400</strain>
    </source>
</reference>
<dbReference type="AlphaFoldDB" id="A0A410WUE4"/>
<dbReference type="InterPro" id="IPR011234">
    <property type="entry name" value="Fumarylacetoacetase-like_C"/>
</dbReference>
<dbReference type="PANTHER" id="PTHR11820">
    <property type="entry name" value="ACYLPYRUVASE"/>
    <property type="match status" value="1"/>
</dbReference>
<dbReference type="KEGG" id="pchi:PC41400_09860"/>
<name>A0A410WUE4_9BACL</name>
<dbReference type="GO" id="GO:0018773">
    <property type="term" value="F:acetylpyruvate hydrolase activity"/>
    <property type="evidence" value="ECO:0007669"/>
    <property type="project" value="TreeGrafter"/>
</dbReference>
<accession>A0A410WUE4</accession>
<dbReference type="Gene3D" id="3.90.850.10">
    <property type="entry name" value="Fumarylacetoacetase-like, C-terminal domain"/>
    <property type="match status" value="1"/>
</dbReference>
<dbReference type="GO" id="GO:0046872">
    <property type="term" value="F:metal ion binding"/>
    <property type="evidence" value="ECO:0007669"/>
    <property type="project" value="UniProtKB-KW"/>
</dbReference>
<proteinExistence type="inferred from homology"/>
<evidence type="ECO:0000259" key="3">
    <source>
        <dbReference type="Pfam" id="PF01557"/>
    </source>
</evidence>
<dbReference type="RefSeq" id="WP_042230890.1">
    <property type="nucleotide sequence ID" value="NZ_CP026520.1"/>
</dbReference>
<comment type="similarity">
    <text evidence="1">Belongs to the FAH family.</text>
</comment>
<dbReference type="InterPro" id="IPR036663">
    <property type="entry name" value="Fumarylacetoacetase_C_sf"/>
</dbReference>
<reference evidence="4 7" key="2">
    <citation type="submission" date="2022-05" db="EMBL/GenBank/DDBJ databases">
        <title>Genome Sequencing of Bee-Associated Microbes.</title>
        <authorList>
            <person name="Dunlap C."/>
        </authorList>
    </citation>
    <scope>NUCLEOTIDE SEQUENCE [LARGE SCALE GENOMIC DNA]</scope>
    <source>
        <strain evidence="4 7">NRRL B-23120</strain>
    </source>
</reference>
<keyword evidence="2" id="KW-0479">Metal-binding</keyword>
<protein>
    <submittedName>
        <fullName evidence="5">FAA hydrolase family protein</fullName>
    </submittedName>
    <submittedName>
        <fullName evidence="4">Fumarylacetoacetate hydrolase family protein</fullName>
    </submittedName>
</protein>
<gene>
    <name evidence="4" type="ORF">M5X16_04775</name>
    <name evidence="5" type="ORF">PC41400_09860</name>
</gene>
<feature type="domain" description="Fumarylacetoacetase-like C-terminal" evidence="3">
    <location>
        <begin position="8"/>
        <end position="194"/>
    </location>
</feature>
<dbReference type="Proteomes" id="UP001527202">
    <property type="component" value="Unassembled WGS sequence"/>
</dbReference>
<evidence type="ECO:0000256" key="2">
    <source>
        <dbReference type="ARBA" id="ARBA00022723"/>
    </source>
</evidence>
<dbReference type="PANTHER" id="PTHR11820:SF7">
    <property type="entry name" value="ACYLPYRUVASE FAHD1, MITOCHONDRIAL"/>
    <property type="match status" value="1"/>
</dbReference>
<evidence type="ECO:0000256" key="1">
    <source>
        <dbReference type="ARBA" id="ARBA00010211"/>
    </source>
</evidence>
<sequence>MTGTVRNIYCVGRNYKLHAAELGNDVPEEPMIFTKPTHALAAMEGDLLELPQGKGEIHYEGELVLHISKPYSPGMTVDELVDSFGLGIDFTLRDVQSVLKKKGHPWLAAKGFLNSAALSPLRPFPGAAELEKTEFKTVRNGETVQRGNIGELIFPLQTIVDYVAANYGLGAGDLIYTGTPAGVGACVDGDVFELLWGEEIFGRCTVKL</sequence>
<dbReference type="EMBL" id="CP026520">
    <property type="protein sequence ID" value="QAV17954.1"/>
    <property type="molecule type" value="Genomic_DNA"/>
</dbReference>
<dbReference type="OrthoDB" id="9805307at2"/>
<dbReference type="Proteomes" id="UP000288943">
    <property type="component" value="Chromosome"/>
</dbReference>